<dbReference type="KEGG" id="lbc:LACBIDRAFT_334347"/>
<gene>
    <name evidence="8" type="ORF">LACBIDRAFT_334347</name>
</gene>
<feature type="active site" description="Proton acceptor" evidence="6">
    <location>
        <position position="6"/>
    </location>
</feature>
<dbReference type="InParanoid" id="B0DYX4"/>
<name>B0DYX4_LACBS</name>
<dbReference type="EC" id="3.6.1.42" evidence="5"/>
<evidence type="ECO:0000256" key="6">
    <source>
        <dbReference type="PIRSR" id="PIRSR600407-1"/>
    </source>
</evidence>
<comment type="similarity">
    <text evidence="2">Belongs to the GDA1/CD39 NTPase family.</text>
</comment>
<comment type="subcellular location">
    <subcellularLocation>
        <location evidence="1">Golgi apparatus membrane</location>
        <topology evidence="1">Single-pass type II membrane protein</topology>
    </subcellularLocation>
</comment>
<dbReference type="GO" id="GO:0005524">
    <property type="term" value="F:ATP binding"/>
    <property type="evidence" value="ECO:0007669"/>
    <property type="project" value="UniProtKB-KW"/>
</dbReference>
<evidence type="ECO:0000256" key="3">
    <source>
        <dbReference type="ARBA" id="ARBA00022801"/>
    </source>
</evidence>
<keyword evidence="7" id="KW-0547">Nucleotide-binding</keyword>
<dbReference type="PANTHER" id="PTHR11782:SF83">
    <property type="entry name" value="GUANOSINE-DIPHOSPHATASE"/>
    <property type="match status" value="1"/>
</dbReference>
<dbReference type="EMBL" id="DS547152">
    <property type="protein sequence ID" value="EDR00220.1"/>
    <property type="molecule type" value="Genomic_DNA"/>
</dbReference>
<dbReference type="Gene3D" id="3.30.420.150">
    <property type="entry name" value="Exopolyphosphatase. Domain 2"/>
    <property type="match status" value="1"/>
</dbReference>
<keyword evidence="3" id="KW-0378">Hydrolase</keyword>
<dbReference type="RefSeq" id="XP_001889129.1">
    <property type="nucleotide sequence ID" value="XM_001889094.1"/>
</dbReference>
<comment type="function">
    <text evidence="4">After transfer of sugars to endogenous macromolecular acceptors, the enzyme converts nucleoside diphosphates to nucleoside monophosphates which in turn exit the Golgi lumen in a coupled antiporter reaction, allowing entry of additional nucleotide sugar from the cytosol.</text>
</comment>
<feature type="binding site" evidence="7">
    <location>
        <begin position="39"/>
        <end position="43"/>
    </location>
    <ligand>
        <name>ATP</name>
        <dbReference type="ChEBI" id="CHEBI:30616"/>
    </ligand>
</feature>
<keyword evidence="9" id="KW-1185">Reference proteome</keyword>
<dbReference type="GO" id="GO:0006487">
    <property type="term" value="P:protein N-linked glycosylation"/>
    <property type="evidence" value="ECO:0007669"/>
    <property type="project" value="TreeGrafter"/>
</dbReference>
<dbReference type="GeneID" id="6084751"/>
<dbReference type="GO" id="GO:0017111">
    <property type="term" value="F:ribonucleoside triphosphate phosphatase activity"/>
    <property type="evidence" value="ECO:0007669"/>
    <property type="project" value="TreeGrafter"/>
</dbReference>
<accession>B0DYX4</accession>
<evidence type="ECO:0000256" key="2">
    <source>
        <dbReference type="ARBA" id="ARBA00009283"/>
    </source>
</evidence>
<evidence type="ECO:0000256" key="7">
    <source>
        <dbReference type="PIRSR" id="PIRSR600407-2"/>
    </source>
</evidence>
<evidence type="ECO:0000256" key="5">
    <source>
        <dbReference type="ARBA" id="ARBA00038903"/>
    </source>
</evidence>
<protein>
    <recommendedName>
        <fullName evidence="5">guanosine-diphosphatase</fullName>
        <ecNumber evidence="5">3.6.1.42</ecNumber>
    </recommendedName>
</protein>
<dbReference type="GO" id="GO:0004382">
    <property type="term" value="F:GDP phosphatase activity"/>
    <property type="evidence" value="ECO:0007669"/>
    <property type="project" value="UniProtKB-EC"/>
</dbReference>
<dbReference type="InterPro" id="IPR000407">
    <property type="entry name" value="GDA1_CD39_NTPase"/>
</dbReference>
<dbReference type="GO" id="GO:0000139">
    <property type="term" value="C:Golgi membrane"/>
    <property type="evidence" value="ECO:0007669"/>
    <property type="project" value="UniProtKB-SubCell"/>
</dbReference>
<reference evidence="8 9" key="1">
    <citation type="journal article" date="2008" name="Nature">
        <title>The genome of Laccaria bicolor provides insights into mycorrhizal symbiosis.</title>
        <authorList>
            <person name="Martin F."/>
            <person name="Aerts A."/>
            <person name="Ahren D."/>
            <person name="Brun A."/>
            <person name="Danchin E.G.J."/>
            <person name="Duchaussoy F."/>
            <person name="Gibon J."/>
            <person name="Kohler A."/>
            <person name="Lindquist E."/>
            <person name="Pereda V."/>
            <person name="Salamov A."/>
            <person name="Shapiro H.J."/>
            <person name="Wuyts J."/>
            <person name="Blaudez D."/>
            <person name="Buee M."/>
            <person name="Brokstein P."/>
            <person name="Canbaeck B."/>
            <person name="Cohen D."/>
            <person name="Courty P.E."/>
            <person name="Coutinho P.M."/>
            <person name="Delaruelle C."/>
            <person name="Detter J.C."/>
            <person name="Deveau A."/>
            <person name="DiFazio S."/>
            <person name="Duplessis S."/>
            <person name="Fraissinet-Tachet L."/>
            <person name="Lucic E."/>
            <person name="Frey-Klett P."/>
            <person name="Fourrey C."/>
            <person name="Feussner I."/>
            <person name="Gay G."/>
            <person name="Grimwood J."/>
            <person name="Hoegger P.J."/>
            <person name="Jain P."/>
            <person name="Kilaru S."/>
            <person name="Labbe J."/>
            <person name="Lin Y.C."/>
            <person name="Legue V."/>
            <person name="Le Tacon F."/>
            <person name="Marmeisse R."/>
            <person name="Melayah D."/>
            <person name="Montanini B."/>
            <person name="Muratet M."/>
            <person name="Nehls U."/>
            <person name="Niculita-Hirzel H."/>
            <person name="Oudot-Le Secq M.P."/>
            <person name="Peter M."/>
            <person name="Quesneville H."/>
            <person name="Rajashekar B."/>
            <person name="Reich M."/>
            <person name="Rouhier N."/>
            <person name="Schmutz J."/>
            <person name="Yin T."/>
            <person name="Chalot M."/>
            <person name="Henrissat B."/>
            <person name="Kuees U."/>
            <person name="Lucas S."/>
            <person name="Van de Peer Y."/>
            <person name="Podila G.K."/>
            <person name="Polle A."/>
            <person name="Pukkila P.J."/>
            <person name="Richardson P.M."/>
            <person name="Rouze P."/>
            <person name="Sanders I.R."/>
            <person name="Stajich J.E."/>
            <person name="Tunlid A."/>
            <person name="Tuskan G."/>
            <person name="Grigoriev I.V."/>
        </authorList>
    </citation>
    <scope>NUCLEOTIDE SEQUENCE [LARGE SCALE GENOMIC DNA]</scope>
    <source>
        <strain evidence="9">S238N-H82 / ATCC MYA-4686</strain>
    </source>
</reference>
<proteinExistence type="inferred from homology"/>
<keyword evidence="7" id="KW-0067">ATP-binding</keyword>
<dbReference type="AlphaFoldDB" id="B0DYX4"/>
<dbReference type="HOGENOM" id="CLU_010246_4_0_1"/>
<dbReference type="Proteomes" id="UP000001194">
    <property type="component" value="Unassembled WGS sequence"/>
</dbReference>
<evidence type="ECO:0000313" key="8">
    <source>
        <dbReference type="EMBL" id="EDR00220.1"/>
    </source>
</evidence>
<evidence type="ECO:0000313" key="9">
    <source>
        <dbReference type="Proteomes" id="UP000001194"/>
    </source>
</evidence>
<dbReference type="GO" id="GO:0009134">
    <property type="term" value="P:nucleoside diphosphate catabolic process"/>
    <property type="evidence" value="ECO:0007669"/>
    <property type="project" value="TreeGrafter"/>
</dbReference>
<dbReference type="FunCoup" id="B0DYX4">
    <property type="interactions" value="197"/>
</dbReference>
<dbReference type="Pfam" id="PF01150">
    <property type="entry name" value="GDA1_CD39"/>
    <property type="match status" value="2"/>
</dbReference>
<evidence type="ECO:0000256" key="4">
    <source>
        <dbReference type="ARBA" id="ARBA00037742"/>
    </source>
</evidence>
<sequence length="252" mass="28583">MDFKDEGIYEWITADYLFGTIKASTPPDTPAYAILYLGGASTQIVSKPIFASSDMQLEEGEHKYNLQFGGRNHVLYQHSYLGYGLMCAWRHVHRLVNFMSTLQGTKAKAVVDNLCLAKGTWRVMTFKDEGTLGLLRCVIGWCKSANSNHAPQRRRLTLPPLLLPKRTTRQVCQGHDEWLWNHWGTGSELMAELADRPEWHLDLTFMHALLRLGYEFEDGREAAIGKKIQGMELGWCLGAMIAMVGGEMKCWI</sequence>
<organism evidence="9">
    <name type="scientific">Laccaria bicolor (strain S238N-H82 / ATCC MYA-4686)</name>
    <name type="common">Bicoloured deceiver</name>
    <name type="synonym">Laccaria laccata var. bicolor</name>
    <dbReference type="NCBI Taxonomy" id="486041"/>
    <lineage>
        <taxon>Eukaryota</taxon>
        <taxon>Fungi</taxon>
        <taxon>Dikarya</taxon>
        <taxon>Basidiomycota</taxon>
        <taxon>Agaricomycotina</taxon>
        <taxon>Agaricomycetes</taxon>
        <taxon>Agaricomycetidae</taxon>
        <taxon>Agaricales</taxon>
        <taxon>Agaricineae</taxon>
        <taxon>Hydnangiaceae</taxon>
        <taxon>Laccaria</taxon>
    </lineage>
</organism>
<dbReference type="OrthoDB" id="6372431at2759"/>
<dbReference type="GO" id="GO:0045134">
    <property type="term" value="F:UDP phosphatase activity"/>
    <property type="evidence" value="ECO:0007669"/>
    <property type="project" value="TreeGrafter"/>
</dbReference>
<evidence type="ECO:0000256" key="1">
    <source>
        <dbReference type="ARBA" id="ARBA00004323"/>
    </source>
</evidence>
<dbReference type="PANTHER" id="PTHR11782">
    <property type="entry name" value="ADENOSINE/GUANOSINE DIPHOSPHATASE"/>
    <property type="match status" value="1"/>
</dbReference>